<name>H0E579_9ACTN</name>
<evidence type="ECO:0000259" key="2">
    <source>
        <dbReference type="Pfam" id="PF00248"/>
    </source>
</evidence>
<dbReference type="PATRIC" id="fig|1097667.3.peg.1952"/>
<protein>
    <submittedName>
        <fullName evidence="3">Aldo-keto reductase</fullName>
    </submittedName>
</protein>
<dbReference type="RefSeq" id="WP_007574048.1">
    <property type="nucleotide sequence ID" value="NZ_AGUD01000141.1"/>
</dbReference>
<evidence type="ECO:0000313" key="4">
    <source>
        <dbReference type="Proteomes" id="UP000005143"/>
    </source>
</evidence>
<gene>
    <name evidence="3" type="ORF">PAI11_19680</name>
</gene>
<reference evidence="3 4" key="1">
    <citation type="journal article" date="2013" name="Biodegradation">
        <title>Quantitative proteomic analysis of ibuprofen-degrading Patulibacter sp. strain I11.</title>
        <authorList>
            <person name="Almeida B."/>
            <person name="Kjeldal H."/>
            <person name="Lolas I."/>
            <person name="Knudsen A.D."/>
            <person name="Carvalho G."/>
            <person name="Nielsen K.L."/>
            <person name="Barreto Crespo M.T."/>
            <person name="Stensballe A."/>
            <person name="Nielsen J.L."/>
        </authorList>
    </citation>
    <scope>NUCLEOTIDE SEQUENCE [LARGE SCALE GENOMIC DNA]</scope>
    <source>
        <strain evidence="3 4">I11</strain>
    </source>
</reference>
<evidence type="ECO:0000313" key="3">
    <source>
        <dbReference type="EMBL" id="EHN11179.1"/>
    </source>
</evidence>
<keyword evidence="4" id="KW-1185">Reference proteome</keyword>
<dbReference type="EMBL" id="AGUD01000141">
    <property type="protein sequence ID" value="EHN11179.1"/>
    <property type="molecule type" value="Genomic_DNA"/>
</dbReference>
<dbReference type="Pfam" id="PF00248">
    <property type="entry name" value="Aldo_ket_red"/>
    <property type="match status" value="1"/>
</dbReference>
<sequence length="333" mass="35527">MTSNDSVPRRRIGQDGPLVAAVGLGCMGMTRAYETDDDEPRSIATIHRAIERAAAAGTRPLIDTAELYGATANEQLVGRALTGRRDEVVLATKVGLVSVPPSAELPLGIARDARPERIADAAEASLRRLGTDVIDLYQLHRVDPAVPIEETWGAMAELVARGLVRQLGLSEVTVQEAERAHAIHPVASIQSELSLWSREPLEDGVLAWTAEHGASFLPYSPLGRGVLTGAVDVAALGQDDFRSLLPRFQGEAWEQNRQAVQVVAEQARRLEATPAQVALAWVLAQGEQVIPIPGTTRPARYDENLAAAALRLDDEARAALDTTTAAVGGTVSP</sequence>
<dbReference type="PANTHER" id="PTHR43625:SF40">
    <property type="entry name" value="ALDO-KETO REDUCTASE YAKC [NADP(+)]"/>
    <property type="match status" value="1"/>
</dbReference>
<organism evidence="3 4">
    <name type="scientific">Patulibacter medicamentivorans</name>
    <dbReference type="NCBI Taxonomy" id="1097667"/>
    <lineage>
        <taxon>Bacteria</taxon>
        <taxon>Bacillati</taxon>
        <taxon>Actinomycetota</taxon>
        <taxon>Thermoleophilia</taxon>
        <taxon>Solirubrobacterales</taxon>
        <taxon>Patulibacteraceae</taxon>
        <taxon>Patulibacter</taxon>
    </lineage>
</organism>
<dbReference type="GO" id="GO:0016491">
    <property type="term" value="F:oxidoreductase activity"/>
    <property type="evidence" value="ECO:0007669"/>
    <property type="project" value="UniProtKB-KW"/>
</dbReference>
<dbReference type="AlphaFoldDB" id="H0E579"/>
<dbReference type="SUPFAM" id="SSF51430">
    <property type="entry name" value="NAD(P)-linked oxidoreductase"/>
    <property type="match status" value="1"/>
</dbReference>
<dbReference type="Gene3D" id="3.20.20.100">
    <property type="entry name" value="NADP-dependent oxidoreductase domain"/>
    <property type="match status" value="1"/>
</dbReference>
<dbReference type="PANTHER" id="PTHR43625">
    <property type="entry name" value="AFLATOXIN B1 ALDEHYDE REDUCTASE"/>
    <property type="match status" value="1"/>
</dbReference>
<dbReference type="InterPro" id="IPR050791">
    <property type="entry name" value="Aldo-Keto_reductase"/>
</dbReference>
<evidence type="ECO:0000256" key="1">
    <source>
        <dbReference type="ARBA" id="ARBA00023002"/>
    </source>
</evidence>
<dbReference type="InterPro" id="IPR023210">
    <property type="entry name" value="NADP_OxRdtase_dom"/>
</dbReference>
<dbReference type="GO" id="GO:0005737">
    <property type="term" value="C:cytoplasm"/>
    <property type="evidence" value="ECO:0007669"/>
    <property type="project" value="TreeGrafter"/>
</dbReference>
<keyword evidence="1" id="KW-0560">Oxidoreductase</keyword>
<comment type="caution">
    <text evidence="3">The sequence shown here is derived from an EMBL/GenBank/DDBJ whole genome shotgun (WGS) entry which is preliminary data.</text>
</comment>
<dbReference type="InterPro" id="IPR036812">
    <property type="entry name" value="NAD(P)_OxRdtase_dom_sf"/>
</dbReference>
<feature type="domain" description="NADP-dependent oxidoreductase" evidence="2">
    <location>
        <begin position="22"/>
        <end position="321"/>
    </location>
</feature>
<accession>H0E579</accession>
<dbReference type="OrthoDB" id="9768793at2"/>
<dbReference type="Proteomes" id="UP000005143">
    <property type="component" value="Unassembled WGS sequence"/>
</dbReference>
<proteinExistence type="predicted"/>